<dbReference type="InterPro" id="IPR024345">
    <property type="entry name" value="DNA_matur_Phage_T7-like"/>
</dbReference>
<proteinExistence type="predicted"/>
<evidence type="ECO:0000313" key="2">
    <source>
        <dbReference type="Proteomes" id="UP000501381"/>
    </source>
</evidence>
<evidence type="ECO:0000313" key="1">
    <source>
        <dbReference type="EMBL" id="QIW87185.1"/>
    </source>
</evidence>
<organism evidence="1 2">
    <name type="scientific">Vibrio phage vB_VpP_FE11</name>
    <dbReference type="NCBI Taxonomy" id="2723990"/>
    <lineage>
        <taxon>Viruses</taxon>
        <taxon>Duplodnaviria</taxon>
        <taxon>Heunggongvirae</taxon>
        <taxon>Uroviricota</taxon>
        <taxon>Caudoviricetes</taxon>
        <taxon>Autographivirales</taxon>
        <taxon>Autoscriptoviridae</taxon>
        <taxon>Maculvirus</taxon>
        <taxon>Maculvirus FE11</taxon>
    </lineage>
</organism>
<dbReference type="Pfam" id="PF11123">
    <property type="entry name" value="DNA_Packaging_2"/>
    <property type="match status" value="1"/>
</dbReference>
<accession>A0A6H0X3T1</accession>
<reference evidence="1 2" key="1">
    <citation type="submission" date="2020-03" db="EMBL/GenBank/DDBJ databases">
        <authorList>
            <person name="Chen H."/>
        </authorList>
    </citation>
    <scope>NUCLEOTIDE SEQUENCE [LARGE SCALE GENOMIC DNA]</scope>
</reference>
<sequence length="100" mass="11026">MAKAASRSRLAALHAAFTDALIDELKQSREEEIPLPAADKSVIAKFLKDNNISADADDEAMSELADEFEDELAQRREARKQELLGRLQDGDDDELAGIIN</sequence>
<keyword evidence="2" id="KW-1185">Reference proteome</keyword>
<dbReference type="EMBL" id="MT178448">
    <property type="protein sequence ID" value="QIW87185.1"/>
    <property type="molecule type" value="Genomic_DNA"/>
</dbReference>
<name>A0A6H0X3T1_9CAUD</name>
<dbReference type="Proteomes" id="UP000501381">
    <property type="component" value="Segment"/>
</dbReference>
<protein>
    <submittedName>
        <fullName evidence="1">Putative DNA maturase A</fullName>
    </submittedName>
</protein>